<proteinExistence type="predicted"/>
<organism evidence="3 4">
    <name type="scientific">Streptomyces malaysiensis subsp. samsunensis</name>
    <dbReference type="NCBI Taxonomy" id="459658"/>
    <lineage>
        <taxon>Bacteria</taxon>
        <taxon>Bacillati</taxon>
        <taxon>Actinomycetota</taxon>
        <taxon>Actinomycetes</taxon>
        <taxon>Kitasatosporales</taxon>
        <taxon>Streptomycetaceae</taxon>
        <taxon>Streptomyces</taxon>
        <taxon>Streptomyces violaceusniger group</taxon>
    </lineage>
</organism>
<evidence type="ECO:0000256" key="2">
    <source>
        <dbReference type="SAM" id="Phobius"/>
    </source>
</evidence>
<gene>
    <name evidence="3" type="ORF">NQU54_02055</name>
</gene>
<sequence>MSAATTTPKTTDTRKTGTSSGKNDRTVTFTVPRVAMATANVAAVPIRTARRVLPAKGGLPLYLGLGAMGLAGVLEWPIAVGVGVGYAVLRNPPAGRRDSEREGRRRLSVGRPGVTPAASRGLPA</sequence>
<keyword evidence="2" id="KW-0472">Membrane</keyword>
<dbReference type="Proteomes" id="UP001142400">
    <property type="component" value="Unassembled WGS sequence"/>
</dbReference>
<feature type="compositionally biased region" description="Basic and acidic residues" evidence="1">
    <location>
        <begin position="95"/>
        <end position="105"/>
    </location>
</feature>
<evidence type="ECO:0000313" key="3">
    <source>
        <dbReference type="EMBL" id="MCQ8827900.1"/>
    </source>
</evidence>
<evidence type="ECO:0000256" key="1">
    <source>
        <dbReference type="SAM" id="MobiDB-lite"/>
    </source>
</evidence>
<comment type="caution">
    <text evidence="3">The sequence shown here is derived from an EMBL/GenBank/DDBJ whole genome shotgun (WGS) entry which is preliminary data.</text>
</comment>
<keyword evidence="2" id="KW-0812">Transmembrane</keyword>
<dbReference type="EMBL" id="JANIIC010000002">
    <property type="protein sequence ID" value="MCQ8827900.1"/>
    <property type="molecule type" value="Genomic_DNA"/>
</dbReference>
<accession>A0A9X2LP97</accession>
<evidence type="ECO:0000313" key="4">
    <source>
        <dbReference type="Proteomes" id="UP001142400"/>
    </source>
</evidence>
<protein>
    <submittedName>
        <fullName evidence="3">Uncharacterized protein</fullName>
    </submittedName>
</protein>
<feature type="region of interest" description="Disordered" evidence="1">
    <location>
        <begin position="90"/>
        <end position="124"/>
    </location>
</feature>
<feature type="transmembrane region" description="Helical" evidence="2">
    <location>
        <begin position="61"/>
        <end position="89"/>
    </location>
</feature>
<dbReference type="AlphaFoldDB" id="A0A9X2LP97"/>
<feature type="region of interest" description="Disordered" evidence="1">
    <location>
        <begin position="1"/>
        <end position="27"/>
    </location>
</feature>
<reference evidence="3" key="1">
    <citation type="submission" date="2022-06" db="EMBL/GenBank/DDBJ databases">
        <title>WGS of actinobacteria.</title>
        <authorList>
            <person name="Thawai C."/>
        </authorList>
    </citation>
    <scope>NUCLEOTIDE SEQUENCE</scope>
    <source>
        <strain evidence="3">DSM 42010</strain>
    </source>
</reference>
<dbReference type="RefSeq" id="WP_257629460.1">
    <property type="nucleotide sequence ID" value="NZ_JANIIC010000002.1"/>
</dbReference>
<keyword evidence="4" id="KW-1185">Reference proteome</keyword>
<feature type="compositionally biased region" description="Low complexity" evidence="1">
    <location>
        <begin position="1"/>
        <end position="10"/>
    </location>
</feature>
<keyword evidence="2" id="KW-1133">Transmembrane helix</keyword>
<name>A0A9X2LP97_STRMQ</name>